<dbReference type="InterPro" id="IPR050708">
    <property type="entry name" value="T6SS_VgrG/RHS"/>
</dbReference>
<keyword evidence="3" id="KW-1133">Transmembrane helix</keyword>
<dbReference type="InterPro" id="IPR022385">
    <property type="entry name" value="Rhs_assc_core"/>
</dbReference>
<dbReference type="NCBIfam" id="TIGR01643">
    <property type="entry name" value="YD_repeat_2x"/>
    <property type="match status" value="3"/>
</dbReference>
<evidence type="ECO:0000256" key="2">
    <source>
        <dbReference type="SAM" id="MobiDB-lite"/>
    </source>
</evidence>
<keyword evidence="3" id="KW-0472">Membrane</keyword>
<dbReference type="PANTHER" id="PTHR32305:SF15">
    <property type="entry name" value="PROTEIN RHSA-RELATED"/>
    <property type="match status" value="1"/>
</dbReference>
<evidence type="ECO:0000259" key="4">
    <source>
        <dbReference type="Pfam" id="PF25023"/>
    </source>
</evidence>
<dbReference type="STRING" id="682795.AciX8_1765"/>
<dbReference type="eggNOG" id="COG3209">
    <property type="taxonomic scope" value="Bacteria"/>
</dbReference>
<feature type="transmembrane region" description="Helical" evidence="3">
    <location>
        <begin position="21"/>
        <end position="41"/>
    </location>
</feature>
<dbReference type="Proteomes" id="UP000007113">
    <property type="component" value="Chromosome"/>
</dbReference>
<dbReference type="KEGG" id="gma:AciX8_1765"/>
<feature type="region of interest" description="Disordered" evidence="2">
    <location>
        <begin position="2029"/>
        <end position="2112"/>
    </location>
</feature>
<dbReference type="HOGENOM" id="CLU_235964_0_0_0"/>
<name>G8NQF4_GRAMM</name>
<organism evidence="5 6">
    <name type="scientific">Granulicella mallensis (strain ATCC BAA-1857 / DSM 23137 / MP5ACTX8)</name>
    <dbReference type="NCBI Taxonomy" id="682795"/>
    <lineage>
        <taxon>Bacteria</taxon>
        <taxon>Pseudomonadati</taxon>
        <taxon>Acidobacteriota</taxon>
        <taxon>Terriglobia</taxon>
        <taxon>Terriglobales</taxon>
        <taxon>Acidobacteriaceae</taxon>
        <taxon>Granulicella</taxon>
    </lineage>
</organism>
<dbReference type="InterPro" id="IPR031325">
    <property type="entry name" value="RHS_repeat"/>
</dbReference>
<keyword evidence="1" id="KW-0677">Repeat</keyword>
<dbReference type="Pfam" id="PF25023">
    <property type="entry name" value="TEN_YD-shell"/>
    <property type="match status" value="1"/>
</dbReference>
<sequence>MQSVCTEQSRPSFRMRARKSAFTYKAVLIVVWALCGSFSGAKSNFLQAQLTAVEEKGLPSDSTFQGGDIDLVNLHNGNLHISIPLASLKQRGGTTLSWSFVYDTQGWIKQWYENPGCGISVPGAQVVTAGVIAQPLGVAPPGGGGGNPVNCNPPGQYLVAATKTSSTGWRLSNPFNWSVEYLRPTTSAPCLTDANLMYIAVTNWRIVDPQGTSHALPLREELDGNGTCLGQTLKGPALDGSGIVYDAQANTVYLKDGTQIMPGAQGEIRDRNGNIMSLQGDTDTLNRSPVTTTSGPGVTYTTPLGNAIQGYQYTNYTVYDSSGNPQVYKVDYQAMDFASNMCTEATMSGTQSQSYPCEDTVIPIIEPWHLTLPSGKAYVFTFNNGSMGELAKVDLPTGGSISYSYSGLYQTQPNTIPGQQPNWVGGPGVTSRTVTVNGAANKWTYKINPDEQATVTDPLGNTQIHTYGLVQPSNAPANYNTYLGAYYDTSATYSDSSGNLLKTVANDYTAEYDPINNAIANVRVIRTTTTLAGNQVTKKETDYETFQYNCLDAISCPGTATRLNPTETREYDYGTGTPGGLLRRTDYTYLHTGNQSYINLNIVSDPAVVSIYDGSGTMAAQTTYEYDNYSHLNQPMVASAAVQHDTGYGTSFTTRGNVTAIEKWRNTDGALLTSTNQFDDAGNLLSTIDPLKHQTSFDYTDSWSNSICAPSGAGKEYLTKTTNAAGQVTTSKYDSCTGEIASTTDSNLQTTSWTYDVLNRPKQISYPDGGQTSYCYSDIGTGSCPSSSVLSITGTTKLTSALNFTSTSIFDGLGRTIQTQLTSDPSGVTYSDTTYDGVGHVASVSNPYRGGQSGVVAKSQPTTTYTYDGLGQKIVQTNQDGTTEQWCYDGISSVQSNCSSNKSSIKTGSWVDVTDPNGHHTQQVSDVLGRLTAVMEPDPASGALSLETDYQYDTLSNLTRVDQWGGPVNSSGVRTRSFNYDSLSLLHCASNPENSQNSCPAKATATLPSGVTSYVYDASSNLKNKTDARGITTTYSYDALNRLISKTYSDGTAGASFGYDETGDFGAAGCGGTGFVQCNTIGRLSSATVANVTQSIYSYDAMGRMTVKSTCVASLCGSDRIDQFFTYDLAGNLTSYDHGTDVARNAYYGGHGLSYDSAGRLNLVTGYQQPASPSNLFKATSYGPVGLLESSLGNGLNETRSYDNRMRQTSYNALNAAPTSSPSTLTGYMDDFQNNDVERFPGVTINGSALPQNGLLQVGGWAATAQSCPVAAVEIDIDQTAIGYASLDKVRSDVQSLVYNNDGHHADCGYNFVGSIGGASVGPHSVNVYALDASGNRQLLVDGPGNNTITVSADPPPTGTIDGTVSLPGQITSGGLMTLSGWAIDSQMHAPVGAVKILIDGIPIGYATLGAPRPDVAAAYGDQRYANSGWVFTGSIGNLSVGQHTATAIIYDSGGQSTPVTQATVYNSQTQTWGLAPVIISVVADKTFVSSWFDLVQNASDQTSVVPLNGSIFAGGWVGETQNQTACAKNISRVDVLVDGYYVGQAQLGGARPDVVAAFQNPSCLNSGWSFTGTVSNIDPGVHIFTARAYDETGGSIMLANSGTMQINAQLSPASVTNPLPSQYAWSLGYEPNSNVGYAFDSVNGNYAYLYDNLNRLVAAGSSTTGLQWSYDSFGNRTSQVVTAGSGTSSYETFNANNQPNDVAFDAAGNALGTGVVPLQYDAENRLINANGIRYIYDAEGQRVAKYSGNTLTNVYLYDQAGHVVTELDGSFNVIRREVYAGSRHLGTYDQSGNLTYVLSDWLGTERARANNTGTLCETTTSQPFGDNQQTSGTCFPSPTFFTGKERDAESGLDYFGARYFGSSMGRWMSPDWASDPQSVPYATYTNPQSLNLYSYVENNPITQRDADGHAANENIGSAEPPKAEDGIVILIDDSGPETPLQVSRTAAQDAAERAYDVQGTEAFDVFAAPAGAQQQTCKCEQTIQANQEVVDSVSDYLKKSAEITNTAIMTAGAAVIGAVAATAGPKADTAPGITAGGQATDQYGNKIGPSGKAQIDQVDHTGKKSARDAARRGGKGKPVQHPSPTKGKPHFHPTDSEGEKLPTSVHHNYPN</sequence>
<evidence type="ECO:0000313" key="6">
    <source>
        <dbReference type="Proteomes" id="UP000007113"/>
    </source>
</evidence>
<dbReference type="NCBIfam" id="TIGR03696">
    <property type="entry name" value="Rhs_assc_core"/>
    <property type="match status" value="1"/>
</dbReference>
<keyword evidence="6" id="KW-1185">Reference proteome</keyword>
<dbReference type="InterPro" id="IPR006530">
    <property type="entry name" value="YD"/>
</dbReference>
<feature type="domain" description="Teneurin-like YD-shell" evidence="4">
    <location>
        <begin position="1645"/>
        <end position="1902"/>
    </location>
</feature>
<keyword evidence="3" id="KW-0812">Transmembrane</keyword>
<evidence type="ECO:0000256" key="3">
    <source>
        <dbReference type="SAM" id="Phobius"/>
    </source>
</evidence>
<evidence type="ECO:0000313" key="5">
    <source>
        <dbReference type="EMBL" id="AEU36103.1"/>
    </source>
</evidence>
<evidence type="ECO:0000256" key="1">
    <source>
        <dbReference type="ARBA" id="ARBA00022737"/>
    </source>
</evidence>
<dbReference type="Pfam" id="PF05593">
    <property type="entry name" value="RHS_repeat"/>
    <property type="match status" value="1"/>
</dbReference>
<dbReference type="Gene3D" id="2.180.10.10">
    <property type="entry name" value="RHS repeat-associated core"/>
    <property type="match status" value="3"/>
</dbReference>
<accession>G8NQF4</accession>
<proteinExistence type="predicted"/>
<dbReference type="EMBL" id="CP003130">
    <property type="protein sequence ID" value="AEU36103.1"/>
    <property type="molecule type" value="Genomic_DNA"/>
</dbReference>
<dbReference type="PANTHER" id="PTHR32305">
    <property type="match status" value="1"/>
</dbReference>
<gene>
    <name evidence="5" type="ordered locus">AciX8_1765</name>
</gene>
<protein>
    <submittedName>
        <fullName evidence="5">RHS repeat-associated core domain protein</fullName>
    </submittedName>
</protein>
<dbReference type="InterPro" id="IPR056823">
    <property type="entry name" value="TEN-like_YD-shell"/>
</dbReference>
<feature type="compositionally biased region" description="Basic and acidic residues" evidence="2">
    <location>
        <begin position="2058"/>
        <end position="2072"/>
    </location>
</feature>
<reference evidence="5 6" key="1">
    <citation type="submission" date="2011-11" db="EMBL/GenBank/DDBJ databases">
        <title>Complete sequence of Granulicella mallensis MP5ACTX8.</title>
        <authorList>
            <consortium name="US DOE Joint Genome Institute"/>
            <person name="Lucas S."/>
            <person name="Copeland A."/>
            <person name="Lapidus A."/>
            <person name="Cheng J.-F."/>
            <person name="Goodwin L."/>
            <person name="Pitluck S."/>
            <person name="Peters L."/>
            <person name="Lu M."/>
            <person name="Detter J.C."/>
            <person name="Han C."/>
            <person name="Tapia R."/>
            <person name="Land M."/>
            <person name="Hauser L."/>
            <person name="Kyrpides N."/>
            <person name="Ivanova N."/>
            <person name="Mikhailova N."/>
            <person name="Pagani I."/>
            <person name="Rawat S."/>
            <person name="Mannisto M."/>
            <person name="Haggblom M."/>
            <person name="Woyke T."/>
        </authorList>
    </citation>
    <scope>NUCLEOTIDE SEQUENCE [LARGE SCALE GENOMIC DNA]</scope>
    <source>
        <strain evidence="6">ATCC BAA-1857 / DSM 23137 / MP5ACTX8</strain>
    </source>
</reference>